<evidence type="ECO:0000313" key="1">
    <source>
        <dbReference type="EMBL" id="KKR00820.1"/>
    </source>
</evidence>
<sequence>MTHLSRRILQSKTEKELKSILKEALLNLKFSEYDKVFYSLITKTEELMIAKRLGVILMLSEGATYEEISESLKLTNETISRVHFEMNSHPATYKFLLNKLKPWKRRKLLKEILGDLGFRALKLTAKHVGGRIY</sequence>
<dbReference type="GO" id="GO:0043565">
    <property type="term" value="F:sequence-specific DNA binding"/>
    <property type="evidence" value="ECO:0007669"/>
    <property type="project" value="InterPro"/>
</dbReference>
<dbReference type="Pfam" id="PF01371">
    <property type="entry name" value="Trp_repressor"/>
    <property type="match status" value="1"/>
</dbReference>
<gene>
    <name evidence="1" type="ORF">UT24_C0009G0137</name>
</gene>
<dbReference type="EMBL" id="LBWB01000009">
    <property type="protein sequence ID" value="KKR00820.1"/>
    <property type="molecule type" value="Genomic_DNA"/>
</dbReference>
<proteinExistence type="predicted"/>
<protein>
    <recommendedName>
        <fullName evidence="3">TrpR like protein, YerC/YecD</fullName>
    </recommendedName>
</protein>
<dbReference type="Proteomes" id="UP000033881">
    <property type="component" value="Unassembled WGS sequence"/>
</dbReference>
<comment type="caution">
    <text evidence="1">The sequence shown here is derived from an EMBL/GenBank/DDBJ whole genome shotgun (WGS) entry which is preliminary data.</text>
</comment>
<organism evidence="1 2">
    <name type="scientific">Candidatus Woesebacteria bacterium GW2011_GWB1_39_12</name>
    <dbReference type="NCBI Taxonomy" id="1618574"/>
    <lineage>
        <taxon>Bacteria</taxon>
        <taxon>Candidatus Woeseibacteriota</taxon>
    </lineage>
</organism>
<accession>A0A0G0PRN3</accession>
<reference evidence="1 2" key="1">
    <citation type="journal article" date="2015" name="Nature">
        <title>rRNA introns, odd ribosomes, and small enigmatic genomes across a large radiation of phyla.</title>
        <authorList>
            <person name="Brown C.T."/>
            <person name="Hug L.A."/>
            <person name="Thomas B.C."/>
            <person name="Sharon I."/>
            <person name="Castelle C.J."/>
            <person name="Singh A."/>
            <person name="Wilkins M.J."/>
            <person name="Williams K.H."/>
            <person name="Banfield J.F."/>
        </authorList>
    </citation>
    <scope>NUCLEOTIDE SEQUENCE [LARGE SCALE GENOMIC DNA]</scope>
</reference>
<dbReference type="InterPro" id="IPR038116">
    <property type="entry name" value="TrpR-like_sf"/>
</dbReference>
<dbReference type="GO" id="GO:0003700">
    <property type="term" value="F:DNA-binding transcription factor activity"/>
    <property type="evidence" value="ECO:0007669"/>
    <property type="project" value="InterPro"/>
</dbReference>
<name>A0A0G0PRN3_9BACT</name>
<dbReference type="AlphaFoldDB" id="A0A0G0PRN3"/>
<dbReference type="InterPro" id="IPR000831">
    <property type="entry name" value="Trp_repress"/>
</dbReference>
<dbReference type="Gene3D" id="1.10.1270.10">
    <property type="entry name" value="TrpR-like"/>
    <property type="match status" value="1"/>
</dbReference>
<evidence type="ECO:0008006" key="3">
    <source>
        <dbReference type="Google" id="ProtNLM"/>
    </source>
</evidence>
<dbReference type="SUPFAM" id="SSF48295">
    <property type="entry name" value="TrpR-like"/>
    <property type="match status" value="1"/>
</dbReference>
<evidence type="ECO:0000313" key="2">
    <source>
        <dbReference type="Proteomes" id="UP000033881"/>
    </source>
</evidence>
<dbReference type="InterPro" id="IPR010921">
    <property type="entry name" value="Trp_repressor/repl_initiator"/>
</dbReference>